<dbReference type="AlphaFoldDB" id="A0A1L2ZNV1"/>
<dbReference type="RefSeq" id="WP_071894326.1">
    <property type="nucleotide sequence ID" value="NZ_BAAARH010000001.1"/>
</dbReference>
<evidence type="ECO:0000313" key="5">
    <source>
        <dbReference type="Proteomes" id="UP000580797"/>
    </source>
</evidence>
<feature type="domain" description="AbiEi antitoxin N-terminal" evidence="1">
    <location>
        <begin position="6"/>
        <end position="43"/>
    </location>
</feature>
<organism evidence="2 4">
    <name type="scientific">Neomicrococcus aestuarii</name>
    <dbReference type="NCBI Taxonomy" id="556325"/>
    <lineage>
        <taxon>Bacteria</taxon>
        <taxon>Bacillati</taxon>
        <taxon>Actinomycetota</taxon>
        <taxon>Actinomycetes</taxon>
        <taxon>Micrococcales</taxon>
        <taxon>Micrococcaceae</taxon>
        <taxon>Neomicrococcus</taxon>
    </lineage>
</organism>
<evidence type="ECO:0000313" key="4">
    <source>
        <dbReference type="Proteomes" id="UP000183530"/>
    </source>
</evidence>
<protein>
    <submittedName>
        <fullName evidence="3">Putative transcriptional regulator of viral defense system</fullName>
    </submittedName>
</protein>
<reference evidence="2 4" key="1">
    <citation type="submission" date="2016-11" db="EMBL/GenBank/DDBJ databases">
        <title>Genome sequencing of Zhihengliuella aestuarii B18 antagonistic to Plasmodiophora brassicae.</title>
        <authorList>
            <person name="Luo Y."/>
        </authorList>
    </citation>
    <scope>NUCLEOTIDE SEQUENCE [LARGE SCALE GENOMIC DNA]</scope>
    <source>
        <strain evidence="2 4">B18</strain>
    </source>
</reference>
<evidence type="ECO:0000259" key="1">
    <source>
        <dbReference type="Pfam" id="PF13338"/>
    </source>
</evidence>
<gene>
    <name evidence="2" type="ORF">BHE16_07280</name>
    <name evidence="3" type="ORF">HD598_001302</name>
</gene>
<accession>A0A1L2ZNV1</accession>
<evidence type="ECO:0000313" key="3">
    <source>
        <dbReference type="EMBL" id="MBB5512615.1"/>
    </source>
</evidence>
<dbReference type="EMBL" id="JACHDR010000001">
    <property type="protein sequence ID" value="MBB5512615.1"/>
    <property type="molecule type" value="Genomic_DNA"/>
</dbReference>
<name>A0A1L2ZNV1_9MICC</name>
<evidence type="ECO:0000313" key="2">
    <source>
        <dbReference type="EMBL" id="APF40849.1"/>
    </source>
</evidence>
<dbReference type="InterPro" id="IPR025159">
    <property type="entry name" value="AbiEi_N"/>
</dbReference>
<keyword evidence="4" id="KW-1185">Reference proteome</keyword>
<dbReference type="Pfam" id="PF13338">
    <property type="entry name" value="AbiEi_4"/>
    <property type="match status" value="1"/>
</dbReference>
<proteinExistence type="predicted"/>
<dbReference type="EMBL" id="CP018135">
    <property type="protein sequence ID" value="APF40849.1"/>
    <property type="molecule type" value="Genomic_DNA"/>
</dbReference>
<dbReference type="Proteomes" id="UP000580797">
    <property type="component" value="Unassembled WGS sequence"/>
</dbReference>
<dbReference type="Proteomes" id="UP000183530">
    <property type="component" value="Chromosome"/>
</dbReference>
<sequence>MTYRQELREMAAVSHGVVTLAEAEDAGIPAVELRKLAARGALRAFGNGVYTHRDIQATSFTKPMIAVALAGRDAFLHRESVFKLLELLPVDVPKIQVGTSRRVRRALPAWMELEYRTDLMDDEDDVDNINDNLIFYRGVRSTTVGRALADVRRDMSTLQRLEVAELAIRNGYVTSQYSANGPLL</sequence>
<reference evidence="3 5" key="2">
    <citation type="submission" date="2020-08" db="EMBL/GenBank/DDBJ databases">
        <title>Sequencing the genomes of 1000 actinobacteria strains.</title>
        <authorList>
            <person name="Klenk H.-P."/>
        </authorList>
    </citation>
    <scope>NUCLEOTIDE SEQUENCE [LARGE SCALE GENOMIC DNA]</scope>
    <source>
        <strain evidence="3 5">DSM 105783</strain>
    </source>
</reference>
<dbReference type="KEGG" id="nae:BHE16_07280"/>